<accession>A0A839HD50</accession>
<dbReference type="AlphaFoldDB" id="A0A839HD50"/>
<reference evidence="1 2" key="1">
    <citation type="journal article" date="2020" name="Arch. Microbiol.">
        <title>The genome sequence of the giant phototrophic gammaproteobacterium Thiospirillum jenense gives insight into its physiological properties and phylogenetic relationships.</title>
        <authorList>
            <person name="Imhoff J.F."/>
            <person name="Meyer T.E."/>
            <person name="Kyndt J.A."/>
        </authorList>
    </citation>
    <scope>NUCLEOTIDE SEQUENCE [LARGE SCALE GENOMIC DNA]</scope>
    <source>
        <strain evidence="1 2">DSM 216</strain>
    </source>
</reference>
<protein>
    <submittedName>
        <fullName evidence="1">Uncharacterized protein</fullName>
    </submittedName>
</protein>
<evidence type="ECO:0000313" key="1">
    <source>
        <dbReference type="EMBL" id="MBB1126070.1"/>
    </source>
</evidence>
<gene>
    <name evidence="1" type="ORF">HUK38_07475</name>
</gene>
<comment type="caution">
    <text evidence="1">The sequence shown here is derived from an EMBL/GenBank/DDBJ whole genome shotgun (WGS) entry which is preliminary data.</text>
</comment>
<evidence type="ECO:0000313" key="2">
    <source>
        <dbReference type="Proteomes" id="UP000548632"/>
    </source>
</evidence>
<name>A0A839HD50_9GAMM</name>
<sequence length="164" mass="18055">MMTHELNRLPPVVLLISLSLVAGCGVLSPVQESLQPFKHSLTSQVNKARDAISPPLEAQFFNRVYSQCAHYRVGQHSLGALLTQDKVFYQLMRKLYQGVFSSDTYIAKLLKRYPAADGNVPAVGCVIDQMNACLSGNCILPSADTKSFITPMKTDTDTVKTPQH</sequence>
<dbReference type="RefSeq" id="WP_238787518.1">
    <property type="nucleotide sequence ID" value="NZ_JABVCQ010000013.1"/>
</dbReference>
<dbReference type="Proteomes" id="UP000548632">
    <property type="component" value="Unassembled WGS sequence"/>
</dbReference>
<keyword evidence="2" id="KW-1185">Reference proteome</keyword>
<proteinExistence type="predicted"/>
<dbReference type="EMBL" id="JABVCQ010000013">
    <property type="protein sequence ID" value="MBB1126070.1"/>
    <property type="molecule type" value="Genomic_DNA"/>
</dbReference>
<organism evidence="1 2">
    <name type="scientific">Thiospirillum jenense</name>
    <dbReference type="NCBI Taxonomy" id="1653858"/>
    <lineage>
        <taxon>Bacteria</taxon>
        <taxon>Pseudomonadati</taxon>
        <taxon>Pseudomonadota</taxon>
        <taxon>Gammaproteobacteria</taxon>
        <taxon>Chromatiales</taxon>
        <taxon>Chromatiaceae</taxon>
        <taxon>Thiospirillum</taxon>
    </lineage>
</organism>